<accession>A0A4R7RHU4</accession>
<keyword evidence="2 4" id="KW-0479">Metal-binding</keyword>
<dbReference type="PANTHER" id="PTHR46317:SF1">
    <property type="entry name" value="HYDROLASE, TATD FAMILY"/>
    <property type="match status" value="1"/>
</dbReference>
<feature type="binding site" evidence="4">
    <location>
        <position position="11"/>
    </location>
    <ligand>
        <name>a divalent metal cation</name>
        <dbReference type="ChEBI" id="CHEBI:60240"/>
        <label>1</label>
    </ligand>
</feature>
<dbReference type="InterPro" id="IPR032466">
    <property type="entry name" value="Metal_Hydrolase"/>
</dbReference>
<evidence type="ECO:0000313" key="5">
    <source>
        <dbReference type="EMBL" id="TDU62094.1"/>
    </source>
</evidence>
<dbReference type="PANTHER" id="PTHR46317">
    <property type="entry name" value="HYDROLASE OF PHP SUPERFAMILY-RELATED PROTEIN"/>
    <property type="match status" value="1"/>
</dbReference>
<dbReference type="Pfam" id="PF01026">
    <property type="entry name" value="TatD_DNase"/>
    <property type="match status" value="1"/>
</dbReference>
<dbReference type="SUPFAM" id="SSF51556">
    <property type="entry name" value="Metallo-dependent hydrolases"/>
    <property type="match status" value="1"/>
</dbReference>
<gene>
    <name evidence="5" type="ORF">EI77_04746</name>
</gene>
<dbReference type="InterPro" id="IPR018228">
    <property type="entry name" value="DNase_TatD-rel_CS"/>
</dbReference>
<dbReference type="GO" id="GO:0046872">
    <property type="term" value="F:metal ion binding"/>
    <property type="evidence" value="ECO:0007669"/>
    <property type="project" value="UniProtKB-KW"/>
</dbReference>
<feature type="binding site" evidence="4">
    <location>
        <position position="88"/>
    </location>
    <ligand>
        <name>a divalent metal cation</name>
        <dbReference type="ChEBI" id="CHEBI:60240"/>
        <label>1</label>
    </ligand>
</feature>
<dbReference type="GO" id="GO:0016788">
    <property type="term" value="F:hydrolase activity, acting on ester bonds"/>
    <property type="evidence" value="ECO:0007669"/>
    <property type="project" value="InterPro"/>
</dbReference>
<dbReference type="Gene3D" id="3.20.20.140">
    <property type="entry name" value="Metal-dependent hydrolases"/>
    <property type="match status" value="1"/>
</dbReference>
<comment type="similarity">
    <text evidence="1">Belongs to the metallo-dependent hydrolases superfamily. TatD-type hydrolase family.</text>
</comment>
<evidence type="ECO:0000256" key="2">
    <source>
        <dbReference type="ARBA" id="ARBA00022723"/>
    </source>
</evidence>
<comment type="caution">
    <text evidence="5">The sequence shown here is derived from an EMBL/GenBank/DDBJ whole genome shotgun (WGS) entry which is preliminary data.</text>
</comment>
<feature type="binding site" evidence="4">
    <location>
        <position position="196"/>
    </location>
    <ligand>
        <name>a divalent metal cation</name>
        <dbReference type="ChEBI" id="CHEBI:60240"/>
        <label>1</label>
    </ligand>
</feature>
<keyword evidence="6" id="KW-1185">Reference proteome</keyword>
<dbReference type="AlphaFoldDB" id="A0A4R7RHU4"/>
<dbReference type="PROSITE" id="PS01137">
    <property type="entry name" value="TATD_1"/>
    <property type="match status" value="1"/>
</dbReference>
<feature type="binding site" evidence="4">
    <location>
        <position position="125"/>
    </location>
    <ligand>
        <name>a divalent metal cation</name>
        <dbReference type="ChEBI" id="CHEBI:60240"/>
        <label>2</label>
    </ligand>
</feature>
<dbReference type="Proteomes" id="UP000295662">
    <property type="component" value="Unassembled WGS sequence"/>
</dbReference>
<name>A0A4R7RHU4_9BACT</name>
<organism evidence="5 6">
    <name type="scientific">Prosthecobacter fusiformis</name>
    <dbReference type="NCBI Taxonomy" id="48464"/>
    <lineage>
        <taxon>Bacteria</taxon>
        <taxon>Pseudomonadati</taxon>
        <taxon>Verrucomicrobiota</taxon>
        <taxon>Verrucomicrobiia</taxon>
        <taxon>Verrucomicrobiales</taxon>
        <taxon>Verrucomicrobiaceae</taxon>
        <taxon>Prosthecobacter</taxon>
    </lineage>
</organism>
<keyword evidence="3" id="KW-0378">Hydrolase</keyword>
<evidence type="ECO:0000313" key="6">
    <source>
        <dbReference type="Proteomes" id="UP000295662"/>
    </source>
</evidence>
<dbReference type="RefSeq" id="WP_133797675.1">
    <property type="nucleotide sequence ID" value="NZ_SOCA01000025.1"/>
</dbReference>
<protein>
    <submittedName>
        <fullName evidence="5">TatD DNase family protein</fullName>
    </submittedName>
</protein>
<evidence type="ECO:0000256" key="1">
    <source>
        <dbReference type="ARBA" id="ARBA00009275"/>
    </source>
</evidence>
<dbReference type="PIRSF" id="PIRSF005902">
    <property type="entry name" value="DNase_TatD"/>
    <property type="match status" value="1"/>
</dbReference>
<feature type="binding site" evidence="4">
    <location>
        <position position="148"/>
    </location>
    <ligand>
        <name>a divalent metal cation</name>
        <dbReference type="ChEBI" id="CHEBI:60240"/>
        <label>2</label>
    </ligand>
</feature>
<evidence type="ECO:0000256" key="3">
    <source>
        <dbReference type="ARBA" id="ARBA00022801"/>
    </source>
</evidence>
<sequence length="243" mass="27630">MKQTLIDSHCHVDLYDNPLAIAQAAERAGILTVAVTYLPSHYIQAKLHLNGFQYVRPALGLHPQVADQHEREIQAFIEQAKDAEYIGEVGLDFSKEYRLTQEVQERSFARVIDSIKDRQRFVTLHSRGAELAVLSQLTSARMYPVVFHWFSGSQTQLLQVLDAGHYVSFNTKMIGSARWEEDIMRVPKARVLTETDGPFVREGRKIAVPQDTQNVIKWLAKSWAVSIEEAMHQVAVNFSVLLK</sequence>
<dbReference type="InterPro" id="IPR001130">
    <property type="entry name" value="TatD-like"/>
</dbReference>
<feature type="binding site" evidence="4">
    <location>
        <position position="9"/>
    </location>
    <ligand>
        <name>a divalent metal cation</name>
        <dbReference type="ChEBI" id="CHEBI:60240"/>
        <label>1</label>
    </ligand>
</feature>
<dbReference type="EMBL" id="SOCA01000025">
    <property type="protein sequence ID" value="TDU62094.1"/>
    <property type="molecule type" value="Genomic_DNA"/>
</dbReference>
<reference evidence="5 6" key="1">
    <citation type="submission" date="2019-03" db="EMBL/GenBank/DDBJ databases">
        <title>Genomic Encyclopedia of Archaeal and Bacterial Type Strains, Phase II (KMG-II): from individual species to whole genera.</title>
        <authorList>
            <person name="Goeker M."/>
        </authorList>
    </citation>
    <scope>NUCLEOTIDE SEQUENCE [LARGE SCALE GENOMIC DNA]</scope>
    <source>
        <strain evidence="5 6">ATCC 25309</strain>
    </source>
</reference>
<dbReference type="OrthoDB" id="9810005at2"/>
<evidence type="ECO:0000256" key="4">
    <source>
        <dbReference type="PIRSR" id="PIRSR005902-1"/>
    </source>
</evidence>
<proteinExistence type="inferred from homology"/>